<dbReference type="SUPFAM" id="SSF56815">
    <property type="entry name" value="Sec1/munc18-like (SM) proteins"/>
    <property type="match status" value="1"/>
</dbReference>
<dbReference type="Proteomes" id="UP000029725">
    <property type="component" value="Unassembled WGS sequence"/>
</dbReference>
<dbReference type="GO" id="GO:0016192">
    <property type="term" value="P:vesicle-mediated transport"/>
    <property type="evidence" value="ECO:0007669"/>
    <property type="project" value="InterPro"/>
</dbReference>
<protein>
    <submittedName>
        <fullName evidence="2">Uncharacterized protein</fullName>
    </submittedName>
</protein>
<sequence length="102" mass="11361">MNLLKSFQRYIDAITRSASGPTVMLVDSTTIKYLSLIVPLSYLLTKEIYLVDLIENVELRSSLRCLNCIVFVRPTPPIISALAAELAAPKYASYSICAARYD</sequence>
<keyword evidence="3" id="KW-1185">Reference proteome</keyword>
<dbReference type="VEuPathDB" id="MicrosporidiaDB:DI09_20p50"/>
<evidence type="ECO:0000313" key="2">
    <source>
        <dbReference type="EMBL" id="KGG52088.1"/>
    </source>
</evidence>
<reference evidence="2 3" key="1">
    <citation type="submission" date="2014-04" db="EMBL/GenBank/DDBJ databases">
        <title>A new species of microsporidia sheds light on the evolution of extreme parasitism.</title>
        <authorList>
            <person name="Haag K.L."/>
            <person name="James T.Y."/>
            <person name="Larsson R."/>
            <person name="Schaer T.M."/>
            <person name="Refardt D."/>
            <person name="Pombert J.-F."/>
            <person name="Ebert D."/>
        </authorList>
    </citation>
    <scope>NUCLEOTIDE SEQUENCE [LARGE SCALE GENOMIC DNA]</scope>
    <source>
        <strain evidence="2 3">UGP3</strain>
        <tissue evidence="2">Spores</tissue>
    </source>
</reference>
<dbReference type="Pfam" id="PF00995">
    <property type="entry name" value="Sec1"/>
    <property type="match status" value="1"/>
</dbReference>
<dbReference type="EMBL" id="JMKJ01000122">
    <property type="protein sequence ID" value="KGG52088.1"/>
    <property type="molecule type" value="Genomic_DNA"/>
</dbReference>
<comment type="caution">
    <text evidence="2">The sequence shown here is derived from an EMBL/GenBank/DDBJ whole genome shotgun (WGS) entry which is preliminary data.</text>
</comment>
<gene>
    <name evidence="2" type="ORF">DI09_20p50</name>
</gene>
<evidence type="ECO:0000256" key="1">
    <source>
        <dbReference type="ARBA" id="ARBA00009884"/>
    </source>
</evidence>
<proteinExistence type="inferred from homology"/>
<dbReference type="RefSeq" id="XP_013238546.1">
    <property type="nucleotide sequence ID" value="XM_013383092.1"/>
</dbReference>
<evidence type="ECO:0000313" key="3">
    <source>
        <dbReference type="Proteomes" id="UP000029725"/>
    </source>
</evidence>
<organism evidence="2 3">
    <name type="scientific">Mitosporidium daphniae</name>
    <dbReference type="NCBI Taxonomy" id="1485682"/>
    <lineage>
        <taxon>Eukaryota</taxon>
        <taxon>Fungi</taxon>
        <taxon>Fungi incertae sedis</taxon>
        <taxon>Microsporidia</taxon>
        <taxon>Mitosporidium</taxon>
    </lineage>
</organism>
<dbReference type="AlphaFoldDB" id="A0A098VSM2"/>
<dbReference type="InterPro" id="IPR043154">
    <property type="entry name" value="Sec-1-like_dom1"/>
</dbReference>
<accession>A0A098VSM2</accession>
<dbReference type="InterPro" id="IPR001619">
    <property type="entry name" value="Sec1-like"/>
</dbReference>
<comment type="similarity">
    <text evidence="1">Belongs to the STXBP/unc-18/SEC1 family.</text>
</comment>
<dbReference type="InterPro" id="IPR036045">
    <property type="entry name" value="Sec1-like_sf"/>
</dbReference>
<dbReference type="OrthoDB" id="10266265at2759"/>
<dbReference type="HOGENOM" id="CLU_2278137_0_0_1"/>
<name>A0A098VSM2_9MICR</name>
<dbReference type="GeneID" id="25259026"/>
<dbReference type="Gene3D" id="3.40.50.2060">
    <property type="match status" value="1"/>
</dbReference>